<dbReference type="Proteomes" id="UP001374584">
    <property type="component" value="Unassembled WGS sequence"/>
</dbReference>
<proteinExistence type="predicted"/>
<comment type="caution">
    <text evidence="2">The sequence shown here is derived from an EMBL/GenBank/DDBJ whole genome shotgun (WGS) entry which is preliminary data.</text>
</comment>
<evidence type="ECO:0000313" key="2">
    <source>
        <dbReference type="EMBL" id="KAK7353809.1"/>
    </source>
</evidence>
<protein>
    <submittedName>
        <fullName evidence="2">Uncharacterized protein</fullName>
    </submittedName>
</protein>
<accession>A0AAN9R0G6</accession>
<keyword evidence="1" id="KW-1133">Transmembrane helix</keyword>
<keyword evidence="1" id="KW-0812">Transmembrane</keyword>
<reference evidence="2 3" key="1">
    <citation type="submission" date="2024-01" db="EMBL/GenBank/DDBJ databases">
        <title>The genomes of 5 underutilized Papilionoideae crops provide insights into root nodulation and disease resistanc.</title>
        <authorList>
            <person name="Jiang F."/>
        </authorList>
    </citation>
    <scope>NUCLEOTIDE SEQUENCE [LARGE SCALE GENOMIC DNA]</scope>
    <source>
        <strain evidence="2">JINMINGXINNONG_FW02</strain>
        <tissue evidence="2">Leaves</tissue>
    </source>
</reference>
<evidence type="ECO:0000256" key="1">
    <source>
        <dbReference type="SAM" id="Phobius"/>
    </source>
</evidence>
<dbReference type="AlphaFoldDB" id="A0AAN9R0G6"/>
<organism evidence="2 3">
    <name type="scientific">Phaseolus coccineus</name>
    <name type="common">Scarlet runner bean</name>
    <name type="synonym">Phaseolus multiflorus</name>
    <dbReference type="NCBI Taxonomy" id="3886"/>
    <lineage>
        <taxon>Eukaryota</taxon>
        <taxon>Viridiplantae</taxon>
        <taxon>Streptophyta</taxon>
        <taxon>Embryophyta</taxon>
        <taxon>Tracheophyta</taxon>
        <taxon>Spermatophyta</taxon>
        <taxon>Magnoliopsida</taxon>
        <taxon>eudicotyledons</taxon>
        <taxon>Gunneridae</taxon>
        <taxon>Pentapetalae</taxon>
        <taxon>rosids</taxon>
        <taxon>fabids</taxon>
        <taxon>Fabales</taxon>
        <taxon>Fabaceae</taxon>
        <taxon>Papilionoideae</taxon>
        <taxon>50 kb inversion clade</taxon>
        <taxon>NPAAA clade</taxon>
        <taxon>indigoferoid/millettioid clade</taxon>
        <taxon>Phaseoleae</taxon>
        <taxon>Phaseolus</taxon>
    </lineage>
</organism>
<dbReference type="EMBL" id="JAYMYR010000007">
    <property type="protein sequence ID" value="KAK7353809.1"/>
    <property type="molecule type" value="Genomic_DNA"/>
</dbReference>
<feature type="transmembrane region" description="Helical" evidence="1">
    <location>
        <begin position="47"/>
        <end position="70"/>
    </location>
</feature>
<evidence type="ECO:0000313" key="3">
    <source>
        <dbReference type="Proteomes" id="UP001374584"/>
    </source>
</evidence>
<name>A0AAN9R0G6_PHACN</name>
<gene>
    <name evidence="2" type="ORF">VNO80_19261</name>
</gene>
<keyword evidence="1" id="KW-0472">Membrane</keyword>
<sequence length="90" mass="9694">MVSGDVVGPGGSRIDREIEIGLARAPIPHHNFIPSSSSLTIYSTISFLFPATLGLSLISLFLLFVISALLPPAIEESWLGFWLSQLLSLV</sequence>
<keyword evidence="3" id="KW-1185">Reference proteome</keyword>